<sequence length="467" mass="48401">MISRSALSRSAQQAARRSSGVSRRGFAATAAAAAAAASPTGSYETADINGLKVASKDGRGPTTTLAVVAKAGTRYQPLPGLTYGLEQFAFKARAHRGHARRSALRIARESELLGGQLAASHTREALVIEASFLRDDLPYFAELLAEVVSQTKYTTHEFHEEIERVLPYKKAAVNADVAGLALDNAHAVAFHSGLGAALNPSASAPFQKYVNEEYVASFADVVYSKPNIAVVADGAGAQSLSKWVDQFFKGVPAAARSGQTLKTEASKYFGGEQRTSHTAGNSVVIAFPGSDGAGSKPEIEVLATLLGGQPTIKWAPGFSLLSKAAAGTPSLSIASSNQAYSDAGLLTIQLTGAAASVRKAAEETVKALKSIAAGSVSKEDVAKAVANAKFNLLEKAQTRGSSVLLAGTGLVHSGKVQDLAALTKSLDAVSAEKLKTTAKTLLDGKATVSTVGDLFVLPYAEELGLRV</sequence>
<dbReference type="GO" id="GO:0005743">
    <property type="term" value="C:mitochondrial inner membrane"/>
    <property type="evidence" value="ECO:0007669"/>
    <property type="project" value="UniProtKB-SubCell"/>
</dbReference>
<keyword evidence="3" id="KW-0679">Respiratory chain</keyword>
<dbReference type="Gene3D" id="3.30.830.10">
    <property type="entry name" value="Metalloenzyme, LuxS/M16 peptidase-like"/>
    <property type="match status" value="2"/>
</dbReference>
<evidence type="ECO:0000256" key="1">
    <source>
        <dbReference type="ARBA" id="ARBA00004443"/>
    </source>
</evidence>
<keyword evidence="2" id="KW-0813">Transport</keyword>
<dbReference type="InterPro" id="IPR011765">
    <property type="entry name" value="Pept_M16_N"/>
</dbReference>
<proteinExistence type="inferred from homology"/>
<dbReference type="InterPro" id="IPR011249">
    <property type="entry name" value="Metalloenz_LuxS/M16"/>
</dbReference>
<evidence type="ECO:0000256" key="6">
    <source>
        <dbReference type="ARBA" id="ARBA00022982"/>
    </source>
</evidence>
<feature type="domain" description="Peptidase M16 C-terminal" evidence="14">
    <location>
        <begin position="211"/>
        <end position="386"/>
    </location>
</feature>
<keyword evidence="16" id="KW-1185">Reference proteome</keyword>
<dbReference type="GO" id="GO:0046872">
    <property type="term" value="F:metal ion binding"/>
    <property type="evidence" value="ECO:0007669"/>
    <property type="project" value="InterPro"/>
</dbReference>
<dbReference type="PANTHER" id="PTHR11851:SF209">
    <property type="entry name" value="CYTOCHROME B-C1 COMPLEX SUBUNIT 2, MITOCHONDRIAL"/>
    <property type="match status" value="1"/>
</dbReference>
<evidence type="ECO:0000256" key="10">
    <source>
        <dbReference type="ARBA" id="ARBA00040751"/>
    </source>
</evidence>
<evidence type="ECO:0000256" key="8">
    <source>
        <dbReference type="ARBA" id="ARBA00023136"/>
    </source>
</evidence>
<evidence type="ECO:0000256" key="7">
    <source>
        <dbReference type="ARBA" id="ARBA00023128"/>
    </source>
</evidence>
<dbReference type="InterPro" id="IPR050361">
    <property type="entry name" value="MPP/UQCRC_Complex"/>
</dbReference>
<accession>A0A9P8TU27</accession>
<evidence type="ECO:0000256" key="11">
    <source>
        <dbReference type="ARBA" id="ARBA00041372"/>
    </source>
</evidence>
<dbReference type="SUPFAM" id="SSF63411">
    <property type="entry name" value="LuxS/MPP-like metallohydrolase"/>
    <property type="match status" value="2"/>
</dbReference>
<dbReference type="Pfam" id="PF00675">
    <property type="entry name" value="Peptidase_M16"/>
    <property type="match status" value="1"/>
</dbReference>
<name>A0A9P8TU27_9HYPO</name>
<dbReference type="OrthoDB" id="6369905at2759"/>
<keyword evidence="7" id="KW-0496">Mitochondrion</keyword>
<evidence type="ECO:0000256" key="5">
    <source>
        <dbReference type="ARBA" id="ARBA00022946"/>
    </source>
</evidence>
<evidence type="ECO:0000259" key="13">
    <source>
        <dbReference type="Pfam" id="PF00675"/>
    </source>
</evidence>
<dbReference type="Proteomes" id="UP000827724">
    <property type="component" value="Unassembled WGS sequence"/>
</dbReference>
<comment type="caution">
    <text evidence="15">The sequence shown here is derived from an EMBL/GenBank/DDBJ whole genome shotgun (WGS) entry which is preliminary data.</text>
</comment>
<gene>
    <name evidence="15" type="ORF">Trco_004329</name>
</gene>
<organism evidence="15 16">
    <name type="scientific">Trichoderma cornu-damae</name>
    <dbReference type="NCBI Taxonomy" id="654480"/>
    <lineage>
        <taxon>Eukaryota</taxon>
        <taxon>Fungi</taxon>
        <taxon>Dikarya</taxon>
        <taxon>Ascomycota</taxon>
        <taxon>Pezizomycotina</taxon>
        <taxon>Sordariomycetes</taxon>
        <taxon>Hypocreomycetidae</taxon>
        <taxon>Hypocreales</taxon>
        <taxon>Hypocreaceae</taxon>
        <taxon>Trichoderma</taxon>
    </lineage>
</organism>
<feature type="region of interest" description="Disordered" evidence="12">
    <location>
        <begin position="1"/>
        <end position="20"/>
    </location>
</feature>
<dbReference type="AlphaFoldDB" id="A0A9P8TU27"/>
<dbReference type="FunFam" id="3.30.830.10:FF:000039">
    <property type="entry name" value="Ubiquinol-cytochrome c reductase core subunit 2"/>
    <property type="match status" value="1"/>
</dbReference>
<reference evidence="15" key="1">
    <citation type="submission" date="2021-08" db="EMBL/GenBank/DDBJ databases">
        <title>Chromosome-Level Trichoderma cornu-damae using Hi-C Data.</title>
        <authorList>
            <person name="Kim C.S."/>
        </authorList>
    </citation>
    <scope>NUCLEOTIDE SEQUENCE</scope>
    <source>
        <strain evidence="15">KA19-0412C</strain>
    </source>
</reference>
<comment type="subcellular location">
    <subcellularLocation>
        <location evidence="1">Mitochondrion inner membrane</location>
        <topology evidence="1">Peripheral membrane protein</topology>
        <orientation evidence="1">Matrix side</orientation>
    </subcellularLocation>
</comment>
<keyword evidence="6" id="KW-0249">Electron transport</keyword>
<feature type="domain" description="Peptidase M16 N-terminal" evidence="13">
    <location>
        <begin position="53"/>
        <end position="193"/>
    </location>
</feature>
<comment type="similarity">
    <text evidence="9">Belongs to the peptidase M16 family. UQCRC2/QCR2 subfamily.</text>
</comment>
<dbReference type="EMBL" id="JAIWOZ010000003">
    <property type="protein sequence ID" value="KAH6608016.1"/>
    <property type="molecule type" value="Genomic_DNA"/>
</dbReference>
<protein>
    <recommendedName>
        <fullName evidence="10">Cytochrome b-c1 complex subunit 2, mitochondrial</fullName>
    </recommendedName>
    <alternativeName>
        <fullName evidence="11">Core protein II</fullName>
    </alternativeName>
</protein>
<keyword evidence="4" id="KW-0999">Mitochondrion inner membrane</keyword>
<evidence type="ECO:0000313" key="15">
    <source>
        <dbReference type="EMBL" id="KAH6608016.1"/>
    </source>
</evidence>
<evidence type="ECO:0000313" key="16">
    <source>
        <dbReference type="Proteomes" id="UP000827724"/>
    </source>
</evidence>
<keyword evidence="5" id="KW-0809">Transit peptide</keyword>
<dbReference type="InterPro" id="IPR007863">
    <property type="entry name" value="Peptidase_M16_C"/>
</dbReference>
<evidence type="ECO:0000256" key="4">
    <source>
        <dbReference type="ARBA" id="ARBA00022792"/>
    </source>
</evidence>
<evidence type="ECO:0000256" key="3">
    <source>
        <dbReference type="ARBA" id="ARBA00022660"/>
    </source>
</evidence>
<evidence type="ECO:0000256" key="9">
    <source>
        <dbReference type="ARBA" id="ARBA00038146"/>
    </source>
</evidence>
<evidence type="ECO:0000256" key="12">
    <source>
        <dbReference type="SAM" id="MobiDB-lite"/>
    </source>
</evidence>
<dbReference type="PANTHER" id="PTHR11851">
    <property type="entry name" value="METALLOPROTEASE"/>
    <property type="match status" value="1"/>
</dbReference>
<evidence type="ECO:0000259" key="14">
    <source>
        <dbReference type="Pfam" id="PF05193"/>
    </source>
</evidence>
<evidence type="ECO:0000256" key="2">
    <source>
        <dbReference type="ARBA" id="ARBA00022448"/>
    </source>
</evidence>
<dbReference type="Pfam" id="PF05193">
    <property type="entry name" value="Peptidase_M16_C"/>
    <property type="match status" value="1"/>
</dbReference>
<keyword evidence="8" id="KW-0472">Membrane</keyword>